<feature type="region of interest" description="Disordered" evidence="1">
    <location>
        <begin position="49"/>
        <end position="134"/>
    </location>
</feature>
<gene>
    <name evidence="3" type="ORF">BU14_2196s0001</name>
</gene>
<evidence type="ECO:0000313" key="4">
    <source>
        <dbReference type="Proteomes" id="UP000218209"/>
    </source>
</evidence>
<dbReference type="EMBL" id="KV920043">
    <property type="protein sequence ID" value="OSX68829.1"/>
    <property type="molecule type" value="Genomic_DNA"/>
</dbReference>
<evidence type="ECO:0000256" key="1">
    <source>
        <dbReference type="SAM" id="MobiDB-lite"/>
    </source>
</evidence>
<keyword evidence="4" id="KW-1185">Reference proteome</keyword>
<organism evidence="3 4">
    <name type="scientific">Porphyra umbilicalis</name>
    <name type="common">Purple laver</name>
    <name type="synonym">Red alga</name>
    <dbReference type="NCBI Taxonomy" id="2786"/>
    <lineage>
        <taxon>Eukaryota</taxon>
        <taxon>Rhodophyta</taxon>
        <taxon>Bangiophyceae</taxon>
        <taxon>Bangiales</taxon>
        <taxon>Bangiaceae</taxon>
        <taxon>Porphyra</taxon>
    </lineage>
</organism>
<feature type="signal peptide" evidence="2">
    <location>
        <begin position="1"/>
        <end position="24"/>
    </location>
</feature>
<dbReference type="Proteomes" id="UP000218209">
    <property type="component" value="Unassembled WGS sequence"/>
</dbReference>
<keyword evidence="2" id="KW-0732">Signal</keyword>
<feature type="chain" id="PRO_5013027486" evidence="2">
    <location>
        <begin position="25"/>
        <end position="534"/>
    </location>
</feature>
<protein>
    <submittedName>
        <fullName evidence="3">Uncharacterized protein</fullName>
    </submittedName>
</protein>
<feature type="compositionally biased region" description="Low complexity" evidence="1">
    <location>
        <begin position="101"/>
        <end position="110"/>
    </location>
</feature>
<name>A0A1X6NJN9_PORUM</name>
<accession>A0A1X6NJN9</accession>
<evidence type="ECO:0000256" key="2">
    <source>
        <dbReference type="SAM" id="SignalP"/>
    </source>
</evidence>
<proteinExistence type="predicted"/>
<evidence type="ECO:0000313" key="3">
    <source>
        <dbReference type="EMBL" id="OSX68829.1"/>
    </source>
</evidence>
<reference evidence="3 4" key="1">
    <citation type="submission" date="2017-03" db="EMBL/GenBank/DDBJ databases">
        <title>WGS assembly of Porphyra umbilicalis.</title>
        <authorList>
            <person name="Brawley S.H."/>
            <person name="Blouin N.A."/>
            <person name="Ficko-Blean E."/>
            <person name="Wheeler G.L."/>
            <person name="Lohr M."/>
            <person name="Goodson H.V."/>
            <person name="Jenkins J.W."/>
            <person name="Blaby-Haas C.E."/>
            <person name="Helliwell K.E."/>
            <person name="Chan C."/>
            <person name="Marriage T."/>
            <person name="Bhattacharya D."/>
            <person name="Klein A.S."/>
            <person name="Badis Y."/>
            <person name="Brodie J."/>
            <person name="Cao Y."/>
            <person name="Collen J."/>
            <person name="Dittami S.M."/>
            <person name="Gachon C.M."/>
            <person name="Green B.R."/>
            <person name="Karpowicz S."/>
            <person name="Kim J.W."/>
            <person name="Kudahl U."/>
            <person name="Lin S."/>
            <person name="Michel G."/>
            <person name="Mittag M."/>
            <person name="Olson B.J."/>
            <person name="Pangilinan J."/>
            <person name="Peng Y."/>
            <person name="Qiu H."/>
            <person name="Shu S."/>
            <person name="Singer J.T."/>
            <person name="Smith A.G."/>
            <person name="Sprecher B.N."/>
            <person name="Wagner V."/>
            <person name="Wang W."/>
            <person name="Wang Z.-Y."/>
            <person name="Yan J."/>
            <person name="Yarish C."/>
            <person name="Zoeuner-Riek S."/>
            <person name="Zhuang Y."/>
            <person name="Zou Y."/>
            <person name="Lindquist E.A."/>
            <person name="Grimwood J."/>
            <person name="Barry K."/>
            <person name="Rokhsar D.S."/>
            <person name="Schmutz J."/>
            <person name="Stiller J.W."/>
            <person name="Grossman A.R."/>
            <person name="Prochnik S.E."/>
        </authorList>
    </citation>
    <scope>NUCLEOTIDE SEQUENCE [LARGE SCALE GENOMIC DNA]</scope>
    <source>
        <strain evidence="3">4086291</strain>
    </source>
</reference>
<dbReference type="AlphaFoldDB" id="A0A1X6NJN9"/>
<sequence>MSPPRVTAVALLAAAAAGAAAVAAAVGVAGVASVPPATRQYIYCHPTRSPCGSPPASQTPLPSSSPPGPPVPLSVPPVPSSAPPVPSSAPPVPSSAPPTPVASSSTWPSRSPTPSPTPAGGGSADLPVPTLPPGCPPPAVDDLFSGPLFFSRVAWQFRATWAVCAAPATRVRVQVFARAARGGAAATPTRLYQAVLGEADVFGGNPRRLVEVRDAVDTFRLIRGCQPRSVYAEACVVDGVTREPTCARTEVVTVDALPPPQLRAEEPVPPAALALAPGDSVRLRTNVTVGADESQSATPVGPPAVRLVAVVRRADNTIRRSAAVLGGPTTIVNELLADVTAADDGAVAFVEVSRAACAATGPSVASTEGALGGSTAVTVSAATPPLVTQDAALPTIDSVVSPPTALGEPVTLTVAATNGGGGRRRVDGALVPTALTYQWLRQSRAFTAGAPVGTPPDVLPGETGPTLNLPAAECLNLFLSCGRFGCSGLAQYLVNVCNTAGCARSAVVRPAILRPSDETLAAELEASGRCEFAD</sequence>
<feature type="compositionally biased region" description="Pro residues" evidence="1">
    <location>
        <begin position="63"/>
        <end position="100"/>
    </location>
</feature>